<comment type="caution">
    <text evidence="2">The sequence shown here is derived from an EMBL/GenBank/DDBJ whole genome shotgun (WGS) entry which is preliminary data.</text>
</comment>
<accession>A0A1F6GS88</accession>
<protein>
    <recommendedName>
        <fullName evidence="1">Methyltransferase type 12 domain-containing protein</fullName>
    </recommendedName>
</protein>
<dbReference type="SUPFAM" id="SSF53335">
    <property type="entry name" value="S-adenosyl-L-methionine-dependent methyltransferases"/>
    <property type="match status" value="1"/>
</dbReference>
<dbReference type="AlphaFoldDB" id="A0A1F6GS88"/>
<dbReference type="Proteomes" id="UP000177583">
    <property type="component" value="Unassembled WGS sequence"/>
</dbReference>
<evidence type="ECO:0000313" key="3">
    <source>
        <dbReference type="Proteomes" id="UP000177583"/>
    </source>
</evidence>
<gene>
    <name evidence="2" type="ORF">A2557_01930</name>
</gene>
<dbReference type="InterPro" id="IPR013217">
    <property type="entry name" value="Methyltransf_12"/>
</dbReference>
<dbReference type="Gene3D" id="3.40.50.150">
    <property type="entry name" value="Vaccinia Virus protein VP39"/>
    <property type="match status" value="1"/>
</dbReference>
<dbReference type="PANTHER" id="PTHR43861">
    <property type="entry name" value="TRANS-ACONITATE 2-METHYLTRANSFERASE-RELATED"/>
    <property type="match status" value="1"/>
</dbReference>
<organism evidence="2 3">
    <name type="scientific">Candidatus Lambdaproteobacteria bacterium RIFOXYD2_FULL_56_26</name>
    <dbReference type="NCBI Taxonomy" id="1817773"/>
    <lineage>
        <taxon>Bacteria</taxon>
        <taxon>Pseudomonadati</taxon>
        <taxon>Pseudomonadota</taxon>
        <taxon>Candidatus Lambdaproteobacteria</taxon>
    </lineage>
</organism>
<dbReference type="InterPro" id="IPR029063">
    <property type="entry name" value="SAM-dependent_MTases_sf"/>
</dbReference>
<sequence length="263" mass="28925">MDKLMMNRNQKIAASFDKAAEFYELHGTLQKKAAFELYGLLPKWLKGLPPGPVLELGCGTGLVSQQLVRELKGFPICLSDLSQAMLLAAQEKIEAQPQVTFEKRDANEPLPSQHYSLILSALALQWLREPAQGVVNFSEALKPGGKLILSFMTDASFSEWKAAALDLGLPFSGNALPAPDQVRSALEACPGTLDWKLVNFKVKFPKTLAFFCNLKAIGAGVRLEESHLNPGQMKRLIQYLDEKNQGGLTMTSQVAFACYQRPA</sequence>
<proteinExistence type="predicted"/>
<evidence type="ECO:0000313" key="2">
    <source>
        <dbReference type="EMBL" id="OGH00871.1"/>
    </source>
</evidence>
<dbReference type="Pfam" id="PF08242">
    <property type="entry name" value="Methyltransf_12"/>
    <property type="match status" value="1"/>
</dbReference>
<name>A0A1F6GS88_9PROT</name>
<dbReference type="CDD" id="cd02440">
    <property type="entry name" value="AdoMet_MTases"/>
    <property type="match status" value="1"/>
</dbReference>
<evidence type="ECO:0000259" key="1">
    <source>
        <dbReference type="Pfam" id="PF08242"/>
    </source>
</evidence>
<feature type="domain" description="Methyltransferase type 12" evidence="1">
    <location>
        <begin position="54"/>
        <end position="147"/>
    </location>
</feature>
<reference evidence="2 3" key="1">
    <citation type="journal article" date="2016" name="Nat. Commun.">
        <title>Thousands of microbial genomes shed light on interconnected biogeochemical processes in an aquifer system.</title>
        <authorList>
            <person name="Anantharaman K."/>
            <person name="Brown C.T."/>
            <person name="Hug L.A."/>
            <person name="Sharon I."/>
            <person name="Castelle C.J."/>
            <person name="Probst A.J."/>
            <person name="Thomas B.C."/>
            <person name="Singh A."/>
            <person name="Wilkins M.J."/>
            <person name="Karaoz U."/>
            <person name="Brodie E.L."/>
            <person name="Williams K.H."/>
            <person name="Hubbard S.S."/>
            <person name="Banfield J.F."/>
        </authorList>
    </citation>
    <scope>NUCLEOTIDE SEQUENCE [LARGE SCALE GENOMIC DNA]</scope>
</reference>
<dbReference type="PANTHER" id="PTHR43861:SF1">
    <property type="entry name" value="TRANS-ACONITATE 2-METHYLTRANSFERASE"/>
    <property type="match status" value="1"/>
</dbReference>
<dbReference type="EMBL" id="MFNF01000041">
    <property type="protein sequence ID" value="OGH00871.1"/>
    <property type="molecule type" value="Genomic_DNA"/>
</dbReference>